<protein>
    <recommendedName>
        <fullName evidence="3">Bacteriocin</fullName>
    </recommendedName>
</protein>
<dbReference type="Proteomes" id="UP000662888">
    <property type="component" value="Chromosome"/>
</dbReference>
<dbReference type="EMBL" id="CP065053">
    <property type="protein sequence ID" value="QPI52813.1"/>
    <property type="molecule type" value="Genomic_DNA"/>
</dbReference>
<name>A0AA48WJE9_9BURK</name>
<keyword evidence="2" id="KW-1185">Reference proteome</keyword>
<dbReference type="RefSeq" id="WP_156441600.1">
    <property type="nucleotide sequence ID" value="NZ_CP065053.1"/>
</dbReference>
<evidence type="ECO:0008006" key="3">
    <source>
        <dbReference type="Google" id="ProtNLM"/>
    </source>
</evidence>
<gene>
    <name evidence="1" type="ORF">IV454_15785</name>
</gene>
<sequence length="57" mass="6162">MQDLNPEEIEMVSGGGGRKYDLIPNAQSDWGNRTNDIANGLGELGSKIGIGLYDMLH</sequence>
<organism evidence="1 2">
    <name type="scientific">Massilia antarctica</name>
    <dbReference type="NCBI Taxonomy" id="2765360"/>
    <lineage>
        <taxon>Bacteria</taxon>
        <taxon>Pseudomonadati</taxon>
        <taxon>Pseudomonadota</taxon>
        <taxon>Betaproteobacteria</taxon>
        <taxon>Burkholderiales</taxon>
        <taxon>Oxalobacteraceae</taxon>
        <taxon>Telluria group</taxon>
        <taxon>Massilia</taxon>
    </lineage>
</organism>
<proteinExistence type="predicted"/>
<reference evidence="1 2" key="1">
    <citation type="submission" date="2020-11" db="EMBL/GenBank/DDBJ databases">
        <authorList>
            <person name="Sun Q."/>
        </authorList>
    </citation>
    <scope>NUCLEOTIDE SEQUENCE [LARGE SCALE GENOMIC DNA]</scope>
    <source>
        <strain evidence="1 2">P8398</strain>
    </source>
</reference>
<evidence type="ECO:0000313" key="2">
    <source>
        <dbReference type="Proteomes" id="UP000662888"/>
    </source>
</evidence>
<accession>A0AA48WJE9</accession>
<evidence type="ECO:0000313" key="1">
    <source>
        <dbReference type="EMBL" id="QPI52813.1"/>
    </source>
</evidence>